<evidence type="ECO:0000256" key="3">
    <source>
        <dbReference type="SAM" id="MobiDB-lite"/>
    </source>
</evidence>
<dbReference type="PRINTS" id="PR00947">
    <property type="entry name" value="CUTICLE"/>
</dbReference>
<gene>
    <name evidence="5" type="ORF">WA026_005743</name>
</gene>
<dbReference type="GO" id="GO:0062129">
    <property type="term" value="C:chitin-based extracellular matrix"/>
    <property type="evidence" value="ECO:0007669"/>
    <property type="project" value="TreeGrafter"/>
</dbReference>
<dbReference type="InterPro" id="IPR000618">
    <property type="entry name" value="Insect_cuticle"/>
</dbReference>
<reference evidence="5 6" key="1">
    <citation type="submission" date="2023-03" db="EMBL/GenBank/DDBJ databases">
        <title>Genome insight into feeding habits of ladybird beetles.</title>
        <authorList>
            <person name="Li H.-S."/>
            <person name="Huang Y.-H."/>
            <person name="Pang H."/>
        </authorList>
    </citation>
    <scope>NUCLEOTIDE SEQUENCE [LARGE SCALE GENOMIC DNA]</scope>
    <source>
        <strain evidence="5">SYSU_2023b</strain>
        <tissue evidence="5">Whole body</tissue>
    </source>
</reference>
<evidence type="ECO:0000313" key="6">
    <source>
        <dbReference type="Proteomes" id="UP001431783"/>
    </source>
</evidence>
<sequence>MMKYLIPAFLCYVAVVADKLDNVYLPPSNARTAGGSGSFLNAPFGQRRTQSGSYASPGSFQPSQPSVNYGAPVQPAVKNFGPVQPAAAILRLNNEINEDGSYQFDFETENRIQQKEVGQLKNVGTDQESSVVQGSYSYVGDDGQTYNVNYVADELGFRATGDHLPVAPEIPAEILKSLEQNAADEAKGIFDDGQYRSEQAGAAKSGYAGGAGRQYLAPAVQTGYQQPKGGYRY</sequence>
<evidence type="ECO:0000313" key="5">
    <source>
        <dbReference type="EMBL" id="KAK9874928.1"/>
    </source>
</evidence>
<name>A0AAW1TXC0_9CUCU</name>
<evidence type="ECO:0000256" key="2">
    <source>
        <dbReference type="PROSITE-ProRule" id="PRU00497"/>
    </source>
</evidence>
<feature type="region of interest" description="Disordered" evidence="3">
    <location>
        <begin position="48"/>
        <end position="67"/>
    </location>
</feature>
<keyword evidence="6" id="KW-1185">Reference proteome</keyword>
<feature type="signal peptide" evidence="4">
    <location>
        <begin position="1"/>
        <end position="17"/>
    </location>
</feature>
<dbReference type="Pfam" id="PF00379">
    <property type="entry name" value="Chitin_bind_4"/>
    <property type="match status" value="1"/>
</dbReference>
<dbReference type="PANTHER" id="PTHR10380:SF173">
    <property type="entry name" value="CUTICULAR PROTEIN 47EF, ISOFORM C-RELATED"/>
    <property type="match status" value="1"/>
</dbReference>
<feature type="chain" id="PRO_5043822447" evidence="4">
    <location>
        <begin position="18"/>
        <end position="233"/>
    </location>
</feature>
<comment type="caution">
    <text evidence="5">The sequence shown here is derived from an EMBL/GenBank/DDBJ whole genome shotgun (WGS) entry which is preliminary data.</text>
</comment>
<dbReference type="PROSITE" id="PS00233">
    <property type="entry name" value="CHIT_BIND_RR_1"/>
    <property type="match status" value="1"/>
</dbReference>
<accession>A0AAW1TXC0</accession>
<keyword evidence="1 2" id="KW-0193">Cuticle</keyword>
<dbReference type="GO" id="GO:0008010">
    <property type="term" value="F:structural constituent of chitin-based larval cuticle"/>
    <property type="evidence" value="ECO:0007669"/>
    <property type="project" value="TreeGrafter"/>
</dbReference>
<proteinExistence type="predicted"/>
<evidence type="ECO:0000256" key="1">
    <source>
        <dbReference type="ARBA" id="ARBA00022460"/>
    </source>
</evidence>
<evidence type="ECO:0000256" key="4">
    <source>
        <dbReference type="SAM" id="SignalP"/>
    </source>
</evidence>
<organism evidence="5 6">
    <name type="scientific">Henosepilachna vigintioctopunctata</name>
    <dbReference type="NCBI Taxonomy" id="420089"/>
    <lineage>
        <taxon>Eukaryota</taxon>
        <taxon>Metazoa</taxon>
        <taxon>Ecdysozoa</taxon>
        <taxon>Arthropoda</taxon>
        <taxon>Hexapoda</taxon>
        <taxon>Insecta</taxon>
        <taxon>Pterygota</taxon>
        <taxon>Neoptera</taxon>
        <taxon>Endopterygota</taxon>
        <taxon>Coleoptera</taxon>
        <taxon>Polyphaga</taxon>
        <taxon>Cucujiformia</taxon>
        <taxon>Coccinelloidea</taxon>
        <taxon>Coccinellidae</taxon>
        <taxon>Epilachninae</taxon>
        <taxon>Epilachnini</taxon>
        <taxon>Henosepilachna</taxon>
    </lineage>
</organism>
<dbReference type="AlphaFoldDB" id="A0AAW1TXC0"/>
<protein>
    <submittedName>
        <fullName evidence="5">Uncharacterized protein</fullName>
    </submittedName>
</protein>
<dbReference type="InterPro" id="IPR050468">
    <property type="entry name" value="Cuticle_Struct_Prot"/>
</dbReference>
<keyword evidence="4" id="KW-0732">Signal</keyword>
<dbReference type="PROSITE" id="PS51155">
    <property type="entry name" value="CHIT_BIND_RR_2"/>
    <property type="match status" value="1"/>
</dbReference>
<dbReference type="PANTHER" id="PTHR10380">
    <property type="entry name" value="CUTICLE PROTEIN"/>
    <property type="match status" value="1"/>
</dbReference>
<dbReference type="EMBL" id="JARQZJ010000032">
    <property type="protein sequence ID" value="KAK9874928.1"/>
    <property type="molecule type" value="Genomic_DNA"/>
</dbReference>
<dbReference type="Proteomes" id="UP001431783">
    <property type="component" value="Unassembled WGS sequence"/>
</dbReference>
<dbReference type="InterPro" id="IPR031311">
    <property type="entry name" value="CHIT_BIND_RR_consensus"/>
</dbReference>